<dbReference type="Gene3D" id="2.60.40.420">
    <property type="entry name" value="Cupredoxins - blue copper proteins"/>
    <property type="match status" value="2"/>
</dbReference>
<keyword evidence="7" id="KW-1185">Reference proteome</keyword>
<dbReference type="OrthoDB" id="2121828at2759"/>
<dbReference type="FunFam" id="2.60.40.420:FF:000093">
    <property type="entry name" value="Copper-containing nitrite reductase"/>
    <property type="match status" value="1"/>
</dbReference>
<dbReference type="CDD" id="cd11020">
    <property type="entry name" value="CuRO_1_CuNIR"/>
    <property type="match status" value="1"/>
</dbReference>
<dbReference type="AlphaFoldDB" id="A0A8H5IYY2"/>
<name>A0A8H5IYY2_9HYPO</name>
<keyword evidence="4" id="KW-0186">Copper</keyword>
<keyword evidence="2" id="KW-0479">Metal-binding</keyword>
<dbReference type="InterPro" id="IPR011707">
    <property type="entry name" value="Cu-oxidase-like_N"/>
</dbReference>
<dbReference type="Proteomes" id="UP000582016">
    <property type="component" value="Unassembled WGS sequence"/>
</dbReference>
<evidence type="ECO:0000313" key="6">
    <source>
        <dbReference type="EMBL" id="KAF5545417.1"/>
    </source>
</evidence>
<proteinExistence type="inferred from homology"/>
<comment type="similarity">
    <text evidence="1">Belongs to the multicopper oxidase family.</text>
</comment>
<sequence length="478" mass="51911">MSRMVTTCWTLAPVTTQLLPIAGRAAVSTAFIRSLSLPARPAPVIGVRSFSSNTRPNSRVSHTRLAPTLAVSTGLALCYYLYQRGPQSVKLGLVPEKPEKPKCAHCVDEKPEVIQEKPVGCCEDEQTTTYQEKPLSCCVDDEASIAMVPAIGGDHKHKIFETVDDETLLISKLPKEDAILTTAPNVPPSITRDHPALVRVPLVTTTKLAQLTSQYKYEQWTFNGTVPGPFIRAKVGDVVELSLTNKDPAGNPHNIDCHAFTGPGGGAAVTTAEEGETKVGRFKLLYPGLYVYHCAAAPVPVHIANGMYGLMYVQPEGNDLPPVDKEYYVMQSEFYHEPPEVDDDGRRSEIVEFSYPNGLREEPQVVAFNGSESALTRDHPLKAHVGDDVRIFFGNAGPNLTSSFHIIGTHFKNVYRDGGVTSNPSKGIQTVSVPCGGSTIVDLKMAVPGTIPGSIRVLNRQGLAWVANCTPDQIMDFF</sequence>
<dbReference type="InterPro" id="IPR008972">
    <property type="entry name" value="Cupredoxin"/>
</dbReference>
<dbReference type="InterPro" id="IPR045087">
    <property type="entry name" value="Cu-oxidase_fam"/>
</dbReference>
<keyword evidence="3" id="KW-0560">Oxidoreductase</keyword>
<evidence type="ECO:0000259" key="5">
    <source>
        <dbReference type="Pfam" id="PF07732"/>
    </source>
</evidence>
<dbReference type="SUPFAM" id="SSF49503">
    <property type="entry name" value="Cupredoxins"/>
    <property type="match status" value="2"/>
</dbReference>
<dbReference type="CDD" id="cd04208">
    <property type="entry name" value="CuRO_2_CuNIR"/>
    <property type="match status" value="1"/>
</dbReference>
<reference evidence="6 7" key="1">
    <citation type="submission" date="2020-05" db="EMBL/GenBank/DDBJ databases">
        <title>Identification and distribution of gene clusters putatively required for synthesis of sphingolipid metabolism inhibitors in phylogenetically diverse species of the filamentous fungus Fusarium.</title>
        <authorList>
            <person name="Kim H.-S."/>
            <person name="Busman M."/>
            <person name="Brown D.W."/>
            <person name="Divon H."/>
            <person name="Uhlig S."/>
            <person name="Proctor R.H."/>
        </authorList>
    </citation>
    <scope>NUCLEOTIDE SEQUENCE [LARGE SCALE GENOMIC DNA]</scope>
    <source>
        <strain evidence="6 7">NRRL 13617</strain>
    </source>
</reference>
<comment type="caution">
    <text evidence="6">The sequence shown here is derived from an EMBL/GenBank/DDBJ whole genome shotgun (WGS) entry which is preliminary data.</text>
</comment>
<evidence type="ECO:0000256" key="4">
    <source>
        <dbReference type="ARBA" id="ARBA00023008"/>
    </source>
</evidence>
<evidence type="ECO:0000256" key="2">
    <source>
        <dbReference type="ARBA" id="ARBA00022723"/>
    </source>
</evidence>
<gene>
    <name evidence="6" type="ORF">FPHYL_10722</name>
</gene>
<evidence type="ECO:0000313" key="7">
    <source>
        <dbReference type="Proteomes" id="UP000582016"/>
    </source>
</evidence>
<dbReference type="GO" id="GO:0005507">
    <property type="term" value="F:copper ion binding"/>
    <property type="evidence" value="ECO:0007669"/>
    <property type="project" value="InterPro"/>
</dbReference>
<dbReference type="PANTHER" id="PTHR11709:SF394">
    <property type="entry name" value="FI03373P-RELATED"/>
    <property type="match status" value="1"/>
</dbReference>
<dbReference type="PANTHER" id="PTHR11709">
    <property type="entry name" value="MULTI-COPPER OXIDASE"/>
    <property type="match status" value="1"/>
</dbReference>
<organism evidence="6 7">
    <name type="scientific">Fusarium phyllophilum</name>
    <dbReference type="NCBI Taxonomy" id="47803"/>
    <lineage>
        <taxon>Eukaryota</taxon>
        <taxon>Fungi</taxon>
        <taxon>Dikarya</taxon>
        <taxon>Ascomycota</taxon>
        <taxon>Pezizomycotina</taxon>
        <taxon>Sordariomycetes</taxon>
        <taxon>Hypocreomycetidae</taxon>
        <taxon>Hypocreales</taxon>
        <taxon>Nectriaceae</taxon>
        <taxon>Fusarium</taxon>
        <taxon>Fusarium fujikuroi species complex</taxon>
    </lineage>
</organism>
<protein>
    <submittedName>
        <fullName evidence="6">Copper-containing protein</fullName>
    </submittedName>
</protein>
<dbReference type="EMBL" id="JAAOAQ010000482">
    <property type="protein sequence ID" value="KAF5545417.1"/>
    <property type="molecule type" value="Genomic_DNA"/>
</dbReference>
<evidence type="ECO:0000256" key="1">
    <source>
        <dbReference type="ARBA" id="ARBA00010609"/>
    </source>
</evidence>
<accession>A0A8H5IYY2</accession>
<dbReference type="GO" id="GO:0016491">
    <property type="term" value="F:oxidoreductase activity"/>
    <property type="evidence" value="ECO:0007669"/>
    <property type="project" value="UniProtKB-KW"/>
</dbReference>
<feature type="domain" description="Plastocyanin-like" evidence="5">
    <location>
        <begin position="210"/>
        <end position="316"/>
    </location>
</feature>
<evidence type="ECO:0000256" key="3">
    <source>
        <dbReference type="ARBA" id="ARBA00023002"/>
    </source>
</evidence>
<dbReference type="Pfam" id="PF07732">
    <property type="entry name" value="Cu-oxidase_3"/>
    <property type="match status" value="1"/>
</dbReference>